<evidence type="ECO:0000256" key="1">
    <source>
        <dbReference type="ARBA" id="ARBA00022614"/>
    </source>
</evidence>
<sequence length="645" mass="71746">MAQRKTLVLLFLVSNHFLFVLEATQHCPDNCYTKAAISCRCPRPNGKRSPCSWVGNGGVYIFPVCLDAIPTDFPRNTESVLIEHLTSPTLLEQSFHNLPLKLFHLTIRMSNVSTIQAGAFRALRHLNHLHLVDNRIFSIEPDTFLGLDKLVALLLDKNAISTIPQHAFRGLPRLHVLRLPQNRLTSVPVSALLDLRDHLYLMADLQMNHITTIDKDVARLSQAKRLNLRIGYNKLRCDKNLTWFICSMQDLPFISGFDSLKCASPPDLHGTNITTLENIFCHTNNGSSPQEIVSKPFSEPSMTTLSRDVISTGPQILNTYPYSETILTKDYNVTEILHNVPVSEYTTQVDYVIILGKDPIINEGVNITYITNMIIAGVVPPLVLVIAVVLTIRKLCRSTDSSHYIRSDEEATDNIEPYAITYADSTELEGHGRNSTTSGRLTPLCNKTPEDYYTIQPYAVAYDQDPGSEIQPYGVAYDDRLGPQLQPQAGVSIDDLEHDDNYVIQPYAVGYPDSPQAPRDRAATDLTPLTNGTNEQPTNVKQPVVQSLSTNDDISPNLENDEPENGDTVGNGKGPYGMYEENEISGMQFKSSAQAKKHSACSTYSPSDGRIQCQTSGHRQSVLYEYKGIDTGLPQNQPETTDVCH</sequence>
<dbReference type="Proteomes" id="UP000515135">
    <property type="component" value="Unplaced"/>
</dbReference>
<dbReference type="InterPro" id="IPR003591">
    <property type="entry name" value="Leu-rich_rpt_typical-subtyp"/>
</dbReference>
<dbReference type="InterPro" id="IPR032675">
    <property type="entry name" value="LRR_dom_sf"/>
</dbReference>
<proteinExistence type="predicted"/>
<dbReference type="InterPro" id="IPR001611">
    <property type="entry name" value="Leu-rich_rpt"/>
</dbReference>
<dbReference type="KEGG" id="bbel:109466318"/>
<evidence type="ECO:0000256" key="2">
    <source>
        <dbReference type="ARBA" id="ARBA00022737"/>
    </source>
</evidence>
<keyword evidence="4" id="KW-0812">Transmembrane</keyword>
<feature type="region of interest" description="Disordered" evidence="3">
    <location>
        <begin position="510"/>
        <end position="572"/>
    </location>
</feature>
<dbReference type="SUPFAM" id="SSF52058">
    <property type="entry name" value="L domain-like"/>
    <property type="match status" value="1"/>
</dbReference>
<name>A0A6P4YBG9_BRABE</name>
<accession>A0A6P4YBG9</accession>
<evidence type="ECO:0000256" key="3">
    <source>
        <dbReference type="SAM" id="MobiDB-lite"/>
    </source>
</evidence>
<dbReference type="RefSeq" id="XP_019619594.1">
    <property type="nucleotide sequence ID" value="XM_019764035.1"/>
</dbReference>
<dbReference type="PANTHER" id="PTHR24367">
    <property type="entry name" value="LEUCINE-RICH REPEAT-CONTAINING PROTEIN"/>
    <property type="match status" value="1"/>
</dbReference>
<dbReference type="PANTHER" id="PTHR24367:SF318">
    <property type="entry name" value="LEUCINE-RICH GLIOMA-INACTIVATED PROTEIN 1-LIKE"/>
    <property type="match status" value="1"/>
</dbReference>
<reference evidence="7" key="1">
    <citation type="submission" date="2025-08" db="UniProtKB">
        <authorList>
            <consortium name="RefSeq"/>
        </authorList>
    </citation>
    <scope>IDENTIFICATION</scope>
    <source>
        <tissue evidence="7">Gonad</tissue>
    </source>
</reference>
<keyword evidence="2" id="KW-0677">Repeat</keyword>
<dbReference type="InterPro" id="IPR051295">
    <property type="entry name" value="LGI_related"/>
</dbReference>
<dbReference type="AlphaFoldDB" id="A0A6P4YBG9"/>
<organism evidence="6 7">
    <name type="scientific">Branchiostoma belcheri</name>
    <name type="common">Amphioxus</name>
    <dbReference type="NCBI Taxonomy" id="7741"/>
    <lineage>
        <taxon>Eukaryota</taxon>
        <taxon>Metazoa</taxon>
        <taxon>Chordata</taxon>
        <taxon>Cephalochordata</taxon>
        <taxon>Leptocardii</taxon>
        <taxon>Amphioxiformes</taxon>
        <taxon>Branchiostomatidae</taxon>
        <taxon>Branchiostoma</taxon>
    </lineage>
</organism>
<evidence type="ECO:0000256" key="5">
    <source>
        <dbReference type="SAM" id="SignalP"/>
    </source>
</evidence>
<feature type="signal peptide" evidence="5">
    <location>
        <begin position="1"/>
        <end position="23"/>
    </location>
</feature>
<evidence type="ECO:0000256" key="4">
    <source>
        <dbReference type="SAM" id="Phobius"/>
    </source>
</evidence>
<dbReference type="SMART" id="SM00369">
    <property type="entry name" value="LRR_TYP"/>
    <property type="match status" value="3"/>
</dbReference>
<feature type="chain" id="PRO_5028279221" evidence="5">
    <location>
        <begin position="24"/>
        <end position="645"/>
    </location>
</feature>
<keyword evidence="5" id="KW-0732">Signal</keyword>
<keyword evidence="1" id="KW-0433">Leucine-rich repeat</keyword>
<feature type="compositionally biased region" description="Polar residues" evidence="3">
    <location>
        <begin position="527"/>
        <end position="558"/>
    </location>
</feature>
<feature type="transmembrane region" description="Helical" evidence="4">
    <location>
        <begin position="369"/>
        <end position="392"/>
    </location>
</feature>
<dbReference type="Pfam" id="PF13855">
    <property type="entry name" value="LRR_8"/>
    <property type="match status" value="1"/>
</dbReference>
<dbReference type="PROSITE" id="PS51450">
    <property type="entry name" value="LRR"/>
    <property type="match status" value="1"/>
</dbReference>
<dbReference type="OrthoDB" id="676979at2759"/>
<dbReference type="Gene3D" id="3.80.10.10">
    <property type="entry name" value="Ribonuclease Inhibitor"/>
    <property type="match status" value="2"/>
</dbReference>
<keyword evidence="6" id="KW-1185">Reference proteome</keyword>
<gene>
    <name evidence="7" type="primary">LOC109466318</name>
</gene>
<evidence type="ECO:0000313" key="6">
    <source>
        <dbReference type="Proteomes" id="UP000515135"/>
    </source>
</evidence>
<dbReference type="GeneID" id="109466318"/>
<keyword evidence="4" id="KW-1133">Transmembrane helix</keyword>
<evidence type="ECO:0000313" key="7">
    <source>
        <dbReference type="RefSeq" id="XP_019619594.1"/>
    </source>
</evidence>
<protein>
    <submittedName>
        <fullName evidence="7">Uncharacterized protein LOC109466318</fullName>
    </submittedName>
</protein>
<keyword evidence="4" id="KW-0472">Membrane</keyword>